<dbReference type="PATRIC" id="fig|1129794.4.peg.4404"/>
<reference evidence="1 2" key="1">
    <citation type="journal article" date="2013" name="Genome Announc.">
        <title>Complete Genome Sequence of Glaciecola psychrophila Strain 170T.</title>
        <authorList>
            <person name="Yin J."/>
            <person name="Chen J."/>
            <person name="Liu G."/>
            <person name="Yu Y."/>
            <person name="Song L."/>
            <person name="Wang X."/>
            <person name="Qu X."/>
        </authorList>
    </citation>
    <scope>NUCLEOTIDE SEQUENCE [LARGE SCALE GENOMIC DNA]</scope>
    <source>
        <strain evidence="1 2">170</strain>
    </source>
</reference>
<keyword evidence="2" id="KW-1185">Reference proteome</keyword>
<organism evidence="1 2">
    <name type="scientific">Paraglaciecola psychrophila 170</name>
    <dbReference type="NCBI Taxonomy" id="1129794"/>
    <lineage>
        <taxon>Bacteria</taxon>
        <taxon>Pseudomonadati</taxon>
        <taxon>Pseudomonadota</taxon>
        <taxon>Gammaproteobacteria</taxon>
        <taxon>Alteromonadales</taxon>
        <taxon>Alteromonadaceae</taxon>
        <taxon>Paraglaciecola</taxon>
    </lineage>
</organism>
<evidence type="ECO:0000313" key="2">
    <source>
        <dbReference type="Proteomes" id="UP000011864"/>
    </source>
</evidence>
<evidence type="ECO:0000313" key="1">
    <source>
        <dbReference type="EMBL" id="AGH46526.1"/>
    </source>
</evidence>
<name>K6ZTA9_9ALTE</name>
<dbReference type="HOGENOM" id="CLU_2900127_0_0_6"/>
<accession>K6ZTA9</accession>
<sequence>MLFSCFHITQPGPKQQHNLDTQNNKVPNHSIINKYKVPKLFSFLVFKIRNSRLFRIERDECS</sequence>
<gene>
    <name evidence="1" type="ORF">C427_4424</name>
</gene>
<dbReference type="EMBL" id="CP003837">
    <property type="protein sequence ID" value="AGH46526.1"/>
    <property type="molecule type" value="Genomic_DNA"/>
</dbReference>
<dbReference type="AlphaFoldDB" id="K6ZTA9"/>
<protein>
    <submittedName>
        <fullName evidence="1">Uncharacterized protein</fullName>
    </submittedName>
</protein>
<proteinExistence type="predicted"/>
<dbReference type="Proteomes" id="UP000011864">
    <property type="component" value="Chromosome"/>
</dbReference>
<dbReference type="KEGG" id="gps:C427_4424"/>